<accession>C6HSW4</accession>
<dbReference type="VEuPathDB" id="FungiDB:HCDG_09295"/>
<reference evidence="2" key="1">
    <citation type="submission" date="2009-05" db="EMBL/GenBank/DDBJ databases">
        <title>The genome sequence of Ajellomyces capsulatus strain H143.</title>
        <authorList>
            <person name="Champion M."/>
            <person name="Cuomo C.A."/>
            <person name="Ma L.-J."/>
            <person name="Henn M.R."/>
            <person name="Sil A."/>
            <person name="Goldman B."/>
            <person name="Young S.K."/>
            <person name="Kodira C.D."/>
            <person name="Zeng Q."/>
            <person name="Koehrsen M."/>
            <person name="Alvarado L."/>
            <person name="Berlin A.M."/>
            <person name="Borenstein D."/>
            <person name="Chen Z."/>
            <person name="Engels R."/>
            <person name="Freedman E."/>
            <person name="Gellesch M."/>
            <person name="Goldberg J."/>
            <person name="Griggs A."/>
            <person name="Gujja S."/>
            <person name="Heiman D.I."/>
            <person name="Hepburn T.A."/>
            <person name="Howarth C."/>
            <person name="Jen D."/>
            <person name="Larson L."/>
            <person name="Lewis B."/>
            <person name="Mehta T."/>
            <person name="Park D."/>
            <person name="Pearson M."/>
            <person name="Roberts A."/>
            <person name="Saif S."/>
            <person name="Shea T.D."/>
            <person name="Shenoy N."/>
            <person name="Sisk P."/>
            <person name="Stolte C."/>
            <person name="Sykes S."/>
            <person name="Walk T."/>
            <person name="White J."/>
            <person name="Yandava C."/>
            <person name="Klein B."/>
            <person name="McEwen J.G."/>
            <person name="Puccia R."/>
            <person name="Goldman G.H."/>
            <person name="Felipe M.S."/>
            <person name="Nino-Vega G."/>
            <person name="San-Blas G."/>
            <person name="Taylor J.W."/>
            <person name="Mendoza L."/>
            <person name="Galagan J.E."/>
            <person name="Nusbaum C."/>
            <person name="Birren B.W."/>
        </authorList>
    </citation>
    <scope>NUCLEOTIDE SEQUENCE [LARGE SCALE GENOMIC DNA]</scope>
    <source>
        <strain evidence="2">H143</strain>
    </source>
</reference>
<dbReference type="HOGENOM" id="CLU_2037431_0_0_1"/>
<proteinExistence type="predicted"/>
<dbReference type="AlphaFoldDB" id="C6HSW4"/>
<protein>
    <submittedName>
        <fullName evidence="1">Uncharacterized protein</fullName>
    </submittedName>
</protein>
<name>C6HSW4_AJECH</name>
<organism evidence="1 2">
    <name type="scientific">Ajellomyces capsulatus (strain H143)</name>
    <name type="common">Darling's disease fungus</name>
    <name type="synonym">Histoplasma capsulatum</name>
    <dbReference type="NCBI Taxonomy" id="544712"/>
    <lineage>
        <taxon>Eukaryota</taxon>
        <taxon>Fungi</taxon>
        <taxon>Dikarya</taxon>
        <taxon>Ascomycota</taxon>
        <taxon>Pezizomycotina</taxon>
        <taxon>Eurotiomycetes</taxon>
        <taxon>Eurotiomycetidae</taxon>
        <taxon>Onygenales</taxon>
        <taxon>Ajellomycetaceae</taxon>
        <taxon>Histoplasma</taxon>
    </lineage>
</organism>
<sequence length="121" mass="14165">MTARIVVTFAAHTTSRTAPSYGGTSRRGNLENTLTLWMIPYVEYLKFVYFKEFDQLEHIPEFRRTQPELTSSQKINIHKNSCEVEVGVNLETTSTCCIEWHWFTWRADVCNIGLSNYHDWV</sequence>
<evidence type="ECO:0000313" key="1">
    <source>
        <dbReference type="EMBL" id="EER36639.1"/>
    </source>
</evidence>
<gene>
    <name evidence="1" type="ORF">HCDG_09295</name>
</gene>
<evidence type="ECO:0000313" key="2">
    <source>
        <dbReference type="Proteomes" id="UP000002624"/>
    </source>
</evidence>
<dbReference type="EMBL" id="GG692439">
    <property type="protein sequence ID" value="EER36639.1"/>
    <property type="molecule type" value="Genomic_DNA"/>
</dbReference>
<dbReference type="Proteomes" id="UP000002624">
    <property type="component" value="Unassembled WGS sequence"/>
</dbReference>